<name>A0A2K2CGS0_BRADI</name>
<protein>
    <submittedName>
        <fullName evidence="2 3">Uncharacterized protein</fullName>
    </submittedName>
</protein>
<dbReference type="Proteomes" id="UP000008810">
    <property type="component" value="Chromosome 5"/>
</dbReference>
<reference evidence="2" key="2">
    <citation type="submission" date="2017-06" db="EMBL/GenBank/DDBJ databases">
        <title>WGS assembly of Brachypodium distachyon.</title>
        <authorList>
            <consortium name="The International Brachypodium Initiative"/>
            <person name="Lucas S."/>
            <person name="Harmon-Smith M."/>
            <person name="Lail K."/>
            <person name="Tice H."/>
            <person name="Grimwood J."/>
            <person name="Bruce D."/>
            <person name="Barry K."/>
            <person name="Shu S."/>
            <person name="Lindquist E."/>
            <person name="Wang M."/>
            <person name="Pitluck S."/>
            <person name="Vogel J.P."/>
            <person name="Garvin D.F."/>
            <person name="Mockler T.C."/>
            <person name="Schmutz J."/>
            <person name="Rokhsar D."/>
            <person name="Bevan M.W."/>
        </authorList>
    </citation>
    <scope>NUCLEOTIDE SEQUENCE</scope>
    <source>
        <strain evidence="2">Bd21</strain>
    </source>
</reference>
<dbReference type="InterPro" id="IPR006461">
    <property type="entry name" value="PLAC_motif_containing"/>
</dbReference>
<evidence type="ECO:0000313" key="3">
    <source>
        <dbReference type="EnsemblPlants" id="PNT61233"/>
    </source>
</evidence>
<reference evidence="3" key="3">
    <citation type="submission" date="2018-08" db="UniProtKB">
        <authorList>
            <consortium name="EnsemblPlants"/>
        </authorList>
    </citation>
    <scope>IDENTIFICATION</scope>
    <source>
        <strain evidence="3">cv. Bd21</strain>
    </source>
</reference>
<dbReference type="OrthoDB" id="1045822at2759"/>
<reference evidence="2 3" key="1">
    <citation type="journal article" date="2010" name="Nature">
        <title>Genome sequencing and analysis of the model grass Brachypodium distachyon.</title>
        <authorList>
            <consortium name="International Brachypodium Initiative"/>
        </authorList>
    </citation>
    <scope>NUCLEOTIDE SEQUENCE [LARGE SCALE GENOMIC DNA]</scope>
    <source>
        <strain evidence="2 3">Bd21</strain>
    </source>
</reference>
<evidence type="ECO:0000313" key="2">
    <source>
        <dbReference type="EMBL" id="PNT61233.1"/>
    </source>
</evidence>
<evidence type="ECO:0000313" key="4">
    <source>
        <dbReference type="Proteomes" id="UP000008810"/>
    </source>
</evidence>
<dbReference type="Pfam" id="PF04749">
    <property type="entry name" value="PLAC8"/>
    <property type="match status" value="1"/>
</dbReference>
<dbReference type="EMBL" id="CM000884">
    <property type="protein sequence ID" value="PNT61233.1"/>
    <property type="molecule type" value="Genomic_DNA"/>
</dbReference>
<feature type="compositionally biased region" description="Basic and acidic residues" evidence="1">
    <location>
        <begin position="120"/>
        <end position="147"/>
    </location>
</feature>
<organism evidence="2">
    <name type="scientific">Brachypodium distachyon</name>
    <name type="common">Purple false brome</name>
    <name type="synonym">Trachynia distachya</name>
    <dbReference type="NCBI Taxonomy" id="15368"/>
    <lineage>
        <taxon>Eukaryota</taxon>
        <taxon>Viridiplantae</taxon>
        <taxon>Streptophyta</taxon>
        <taxon>Embryophyta</taxon>
        <taxon>Tracheophyta</taxon>
        <taxon>Spermatophyta</taxon>
        <taxon>Magnoliopsida</taxon>
        <taxon>Liliopsida</taxon>
        <taxon>Poales</taxon>
        <taxon>Poaceae</taxon>
        <taxon>BOP clade</taxon>
        <taxon>Pooideae</taxon>
        <taxon>Stipodae</taxon>
        <taxon>Brachypodieae</taxon>
        <taxon>Brachypodium</taxon>
    </lineage>
</organism>
<sequence length="178" mass="19046">MASLGNGAYAGANPPVSSWASGLCGCFHDVSGCCLTLCCPCVTFGRIAEILDQGNSCDVLCERAAVHAAGLDDGAGLPLLLHLPLQAAGAVRAQGEALRRLLRPHVLRGLRPLPGVPRAQEPRLRHGHRVAREHGEDGEGRSDRRAPDAPGDDSLVCRRMHLPIHRMCMQMRSPICRP</sequence>
<dbReference type="STRING" id="15368.A0A2K2CGS0"/>
<feature type="region of interest" description="Disordered" evidence="1">
    <location>
        <begin position="113"/>
        <end position="155"/>
    </location>
</feature>
<dbReference type="PANTHER" id="PTHR15907">
    <property type="entry name" value="DUF614 FAMILY PROTEIN-RELATED"/>
    <property type="match status" value="1"/>
</dbReference>
<evidence type="ECO:0000256" key="1">
    <source>
        <dbReference type="SAM" id="MobiDB-lite"/>
    </source>
</evidence>
<dbReference type="EnsemblPlants" id="PNT61233">
    <property type="protein sequence ID" value="PNT61233"/>
    <property type="gene ID" value="BRADI_5g12452v3"/>
</dbReference>
<proteinExistence type="predicted"/>
<dbReference type="AlphaFoldDB" id="A0A2K2CGS0"/>
<keyword evidence="4" id="KW-1185">Reference proteome</keyword>
<dbReference type="FunCoup" id="A0A2K2CGS0">
    <property type="interactions" value="252"/>
</dbReference>
<dbReference type="NCBIfam" id="TIGR01571">
    <property type="entry name" value="A_thal_Cys_rich"/>
    <property type="match status" value="1"/>
</dbReference>
<dbReference type="Gramene" id="PNT61233">
    <property type="protein sequence ID" value="PNT61233"/>
    <property type="gene ID" value="BRADI_5g12452v3"/>
</dbReference>
<accession>A0A2K2CGS0</accession>
<gene>
    <name evidence="3" type="primary">LOC100822818</name>
    <name evidence="2" type="ORF">BRADI_5g12452v3</name>
</gene>